<evidence type="ECO:0000256" key="13">
    <source>
        <dbReference type="SAM" id="Coils"/>
    </source>
</evidence>
<dbReference type="GO" id="GO:0005634">
    <property type="term" value="C:nucleus"/>
    <property type="evidence" value="ECO:0007669"/>
    <property type="project" value="UniProtKB-SubCell"/>
</dbReference>
<evidence type="ECO:0000259" key="15">
    <source>
        <dbReference type="PROSITE" id="PS50071"/>
    </source>
</evidence>
<evidence type="ECO:0000256" key="8">
    <source>
        <dbReference type="ARBA" id="ARBA00023163"/>
    </source>
</evidence>
<feature type="DNA-binding region" description="Homeobox" evidence="10">
    <location>
        <begin position="579"/>
        <end position="638"/>
    </location>
</feature>
<comment type="subcellular location">
    <subcellularLocation>
        <location evidence="1 10 11">Nucleus</location>
    </subcellularLocation>
</comment>
<dbReference type="PANTHER" id="PTHR14043:SF2">
    <property type="entry name" value="HOMEOBOX PROTEIN CUT"/>
    <property type="match status" value="1"/>
</dbReference>
<evidence type="ECO:0000256" key="12">
    <source>
        <dbReference type="RuleBase" id="RU361129"/>
    </source>
</evidence>
<evidence type="ECO:0000256" key="11">
    <source>
        <dbReference type="RuleBase" id="RU000682"/>
    </source>
</evidence>
<evidence type="ECO:0000256" key="5">
    <source>
        <dbReference type="ARBA" id="ARBA00023054"/>
    </source>
</evidence>
<dbReference type="PANTHER" id="PTHR14043">
    <property type="entry name" value="CCAAT DISPLACEMENT PROTEIN-RELATED"/>
    <property type="match status" value="1"/>
</dbReference>
<evidence type="ECO:0000313" key="17">
    <source>
        <dbReference type="EMBL" id="ROL53870.1"/>
    </source>
</evidence>
<dbReference type="InterPro" id="IPR001356">
    <property type="entry name" value="HD"/>
</dbReference>
<dbReference type="PROSITE" id="PS00027">
    <property type="entry name" value="HOMEOBOX_1"/>
    <property type="match status" value="1"/>
</dbReference>
<dbReference type="InterPro" id="IPR017970">
    <property type="entry name" value="Homeobox_CS"/>
</dbReference>
<proteinExistence type="inferred from homology"/>
<keyword evidence="4 12" id="KW-0805">Transcription regulation</keyword>
<feature type="domain" description="CUT" evidence="16">
    <location>
        <begin position="464"/>
        <end position="551"/>
    </location>
</feature>
<comment type="similarity">
    <text evidence="2 12">Belongs to the CUT homeobox family.</text>
</comment>
<keyword evidence="8 12" id="KW-0804">Transcription</keyword>
<keyword evidence="9 10" id="KW-0539">Nucleus</keyword>
<name>A0A3N0Z5X2_ANAGA</name>
<dbReference type="Gene3D" id="1.10.10.60">
    <property type="entry name" value="Homeodomain-like"/>
    <property type="match status" value="1"/>
</dbReference>
<feature type="region of interest" description="Disordered" evidence="14">
    <location>
        <begin position="150"/>
        <end position="182"/>
    </location>
</feature>
<organism evidence="17 18">
    <name type="scientific">Anabarilius grahami</name>
    <name type="common">Kanglang fish</name>
    <name type="synonym">Barilius grahami</name>
    <dbReference type="NCBI Taxonomy" id="495550"/>
    <lineage>
        <taxon>Eukaryota</taxon>
        <taxon>Metazoa</taxon>
        <taxon>Chordata</taxon>
        <taxon>Craniata</taxon>
        <taxon>Vertebrata</taxon>
        <taxon>Euteleostomi</taxon>
        <taxon>Actinopterygii</taxon>
        <taxon>Neopterygii</taxon>
        <taxon>Teleostei</taxon>
        <taxon>Ostariophysi</taxon>
        <taxon>Cypriniformes</taxon>
        <taxon>Xenocyprididae</taxon>
        <taxon>Xenocypridinae</taxon>
        <taxon>Xenocypridinae incertae sedis</taxon>
        <taxon>Anabarilius</taxon>
    </lineage>
</organism>
<dbReference type="PROSITE" id="PS50071">
    <property type="entry name" value="HOMEOBOX_2"/>
    <property type="match status" value="1"/>
</dbReference>
<evidence type="ECO:0000256" key="14">
    <source>
        <dbReference type="SAM" id="MobiDB-lite"/>
    </source>
</evidence>
<dbReference type="OrthoDB" id="10257567at2759"/>
<dbReference type="Pfam" id="PF00046">
    <property type="entry name" value="Homeodomain"/>
    <property type="match status" value="1"/>
</dbReference>
<dbReference type="PROSITE" id="PS51042">
    <property type="entry name" value="CUT"/>
    <property type="match status" value="2"/>
</dbReference>
<dbReference type="GO" id="GO:0000977">
    <property type="term" value="F:RNA polymerase II transcription regulatory region sequence-specific DNA binding"/>
    <property type="evidence" value="ECO:0007669"/>
    <property type="project" value="TreeGrafter"/>
</dbReference>
<feature type="coiled-coil region" evidence="13">
    <location>
        <begin position="37"/>
        <end position="96"/>
    </location>
</feature>
<evidence type="ECO:0000256" key="6">
    <source>
        <dbReference type="ARBA" id="ARBA00023125"/>
    </source>
</evidence>
<feature type="compositionally biased region" description="Low complexity" evidence="14">
    <location>
        <begin position="170"/>
        <end position="182"/>
    </location>
</feature>
<keyword evidence="3" id="KW-0677">Repeat</keyword>
<dbReference type="InterPro" id="IPR003350">
    <property type="entry name" value="CUT_dom"/>
</dbReference>
<evidence type="ECO:0000256" key="9">
    <source>
        <dbReference type="ARBA" id="ARBA00023242"/>
    </source>
</evidence>
<gene>
    <name evidence="17" type="ORF">DPX16_9570</name>
</gene>
<feature type="region of interest" description="Disordered" evidence="14">
    <location>
        <begin position="644"/>
        <end position="679"/>
    </location>
</feature>
<feature type="compositionally biased region" description="Low complexity" evidence="14">
    <location>
        <begin position="648"/>
        <end position="663"/>
    </location>
</feature>
<reference evidence="17 18" key="1">
    <citation type="submission" date="2018-10" db="EMBL/GenBank/DDBJ databases">
        <title>Genome assembly for a Yunnan-Guizhou Plateau 3E fish, Anabarilius grahami (Regan), and its evolutionary and genetic applications.</title>
        <authorList>
            <person name="Jiang W."/>
        </authorList>
    </citation>
    <scope>NUCLEOTIDE SEQUENCE [LARGE SCALE GENOMIC DNA]</scope>
    <source>
        <strain evidence="17">AG-KIZ</strain>
        <tissue evidence="17">Muscle</tissue>
    </source>
</reference>
<dbReference type="Gene3D" id="1.10.260.40">
    <property type="entry name" value="lambda repressor-like DNA-binding domains"/>
    <property type="match status" value="2"/>
</dbReference>
<evidence type="ECO:0000313" key="18">
    <source>
        <dbReference type="Proteomes" id="UP000281406"/>
    </source>
</evidence>
<dbReference type="InterPro" id="IPR009057">
    <property type="entry name" value="Homeodomain-like_sf"/>
</dbReference>
<evidence type="ECO:0000256" key="3">
    <source>
        <dbReference type="ARBA" id="ARBA00022737"/>
    </source>
</evidence>
<keyword evidence="18" id="KW-1185">Reference proteome</keyword>
<dbReference type="CDD" id="cd00086">
    <property type="entry name" value="homeodomain"/>
    <property type="match status" value="1"/>
</dbReference>
<comment type="caution">
    <text evidence="17">The sequence shown here is derived from an EMBL/GenBank/DDBJ whole genome shotgun (WGS) entry which is preliminary data.</text>
</comment>
<dbReference type="Proteomes" id="UP000281406">
    <property type="component" value="Unassembled WGS sequence"/>
</dbReference>
<accession>A0A3N0Z5X2</accession>
<feature type="domain" description="CUT" evidence="16">
    <location>
        <begin position="206"/>
        <end position="293"/>
    </location>
</feature>
<evidence type="ECO:0000256" key="7">
    <source>
        <dbReference type="ARBA" id="ARBA00023155"/>
    </source>
</evidence>
<evidence type="ECO:0000256" key="4">
    <source>
        <dbReference type="ARBA" id="ARBA00023015"/>
    </source>
</evidence>
<keyword evidence="7 10" id="KW-0371">Homeobox</keyword>
<dbReference type="SUPFAM" id="SSF47413">
    <property type="entry name" value="lambda repressor-like DNA-binding domains"/>
    <property type="match status" value="2"/>
</dbReference>
<dbReference type="AlphaFoldDB" id="A0A3N0Z5X2"/>
<dbReference type="SMART" id="SM01109">
    <property type="entry name" value="CUT"/>
    <property type="match status" value="2"/>
</dbReference>
<dbReference type="FunFam" id="1.10.260.40:FF:000010">
    <property type="entry name" value="Cut-like homeobox 1a"/>
    <property type="match status" value="1"/>
</dbReference>
<dbReference type="SUPFAM" id="SSF46689">
    <property type="entry name" value="Homeodomain-like"/>
    <property type="match status" value="1"/>
</dbReference>
<dbReference type="EMBL" id="RJVU01007700">
    <property type="protein sequence ID" value="ROL53870.1"/>
    <property type="molecule type" value="Genomic_DNA"/>
</dbReference>
<dbReference type="GO" id="GO:0000981">
    <property type="term" value="F:DNA-binding transcription factor activity, RNA polymerase II-specific"/>
    <property type="evidence" value="ECO:0007669"/>
    <property type="project" value="InterPro"/>
</dbReference>
<keyword evidence="5 13" id="KW-0175">Coiled coil</keyword>
<dbReference type="InterPro" id="IPR010982">
    <property type="entry name" value="Lambda_DNA-bd_dom_sf"/>
</dbReference>
<evidence type="ECO:0000256" key="10">
    <source>
        <dbReference type="PROSITE-ProRule" id="PRU00108"/>
    </source>
</evidence>
<evidence type="ECO:0000256" key="1">
    <source>
        <dbReference type="ARBA" id="ARBA00004123"/>
    </source>
</evidence>
<evidence type="ECO:0000256" key="2">
    <source>
        <dbReference type="ARBA" id="ARBA00008190"/>
    </source>
</evidence>
<dbReference type="SMART" id="SM00389">
    <property type="entry name" value="HOX"/>
    <property type="match status" value="1"/>
</dbReference>
<evidence type="ECO:0000259" key="16">
    <source>
        <dbReference type="PROSITE" id="PS51042"/>
    </source>
</evidence>
<feature type="domain" description="Homeobox" evidence="15">
    <location>
        <begin position="577"/>
        <end position="637"/>
    </location>
</feature>
<dbReference type="Pfam" id="PF02376">
    <property type="entry name" value="CUT"/>
    <property type="match status" value="2"/>
</dbReference>
<sequence length="697" mass="78926">MKNNPRQQCKSSPIPKENRRLGNLVHQISDGREMMMFSSRDRDIQRLEEEVQRLQRLLQEVQERTANHIALLQQQLANKSQDIERLQDELQSQQDYEKIKTELRTLRALTQTADDPPVVSVCSPPSDVSSVSVDNDHVIQRELHHFLGKEEPLSESCPDISGLPVENRRSPSPSSSPSSSSVSLHMFIKAEKDSDGDISCAVESDGFMDEDEREFDTARIAQQVKEALQQQNIGQRVFGHYVLGLSQGTVSDILARPKPWRKLTSRGREPFLRMKRFLSDEHSIQTLRIIQERLRVLELHEADLCVCLVAEGIVPWVRPPEMSSDEVIRNILDQSRLELMDVDSRSLRGGDASEDVIRNILHQAEHEMQLHSHVTNETARDTVKPEEVDYGTLNPRVQSPTDFVQSIIRKVKCEIDEDTHPSASPASLSSVNRSLRALPVDSGLRTQADFQLVCVESCEDESPSGLDLQSLELDTGSITQRVKEALTLNNIGQRVFGEEVLGLTQSSVSELLSHPKPWTKLSLKGKENFIRMHRWLQDPHNVQRLTKIDQRARLKRDSQRTFDGHGFCPGDHSGAFEAVKRPRVVLSAHEKDALRAAYQLEPYPSQYTIERLASQLGLQTNTVSNWFYNYRSRIRRDGLTEPLQTRTVQSPASTSPVSSSLVPIKREPSDPEMEDDTQRHARVSVAVQAVTSVKTEL</sequence>
<protein>
    <recommendedName>
        <fullName evidence="12">DNA-binding protein SATB</fullName>
    </recommendedName>
    <alternativeName>
        <fullName evidence="12">Special AT-rich sequence-binding protein</fullName>
    </alternativeName>
</protein>
<keyword evidence="6 10" id="KW-0238">DNA-binding</keyword>